<keyword evidence="2" id="KW-1185">Reference proteome</keyword>
<proteinExistence type="predicted"/>
<dbReference type="RefSeq" id="WP_226953924.1">
    <property type="nucleotide sequence ID" value="NZ_JACDXW010000003.1"/>
</dbReference>
<protein>
    <submittedName>
        <fullName evidence="1">Uncharacterized protein</fullName>
    </submittedName>
</protein>
<accession>A0ABS8CC32</accession>
<evidence type="ECO:0000313" key="2">
    <source>
        <dbReference type="Proteomes" id="UP000776983"/>
    </source>
</evidence>
<dbReference type="Proteomes" id="UP000776983">
    <property type="component" value="Unassembled WGS sequence"/>
</dbReference>
<evidence type="ECO:0000313" key="1">
    <source>
        <dbReference type="EMBL" id="MCB5363584.1"/>
    </source>
</evidence>
<name>A0ABS8CC32_9BURK</name>
<organism evidence="1 2">
    <name type="scientific">Mesopusillimonas faecipullorum</name>
    <dbReference type="NCBI Taxonomy" id="2755040"/>
    <lineage>
        <taxon>Bacteria</taxon>
        <taxon>Pseudomonadati</taxon>
        <taxon>Pseudomonadota</taxon>
        <taxon>Betaproteobacteria</taxon>
        <taxon>Burkholderiales</taxon>
        <taxon>Alcaligenaceae</taxon>
        <taxon>Mesopusillimonas</taxon>
    </lineage>
</organism>
<dbReference type="EMBL" id="JACDXW010000003">
    <property type="protein sequence ID" value="MCB5363584.1"/>
    <property type="molecule type" value="Genomic_DNA"/>
</dbReference>
<sequence length="68" mass="7557">MIIMVEKTDSVHDSTIILVLLTPGKVVASRHGQHRLAHIALFSIHLTPRIGDNVSRRQNGVTRYEGIS</sequence>
<reference evidence="1 2" key="1">
    <citation type="submission" date="2020-07" db="EMBL/GenBank/DDBJ databases">
        <title>Pusillimonas sp. nov., isolated from poultry manure in Taiwan.</title>
        <authorList>
            <person name="Lin S.-Y."/>
            <person name="Tang Y.-S."/>
            <person name="Young C.-C."/>
        </authorList>
    </citation>
    <scope>NUCLEOTIDE SEQUENCE [LARGE SCALE GENOMIC DNA]</scope>
    <source>
        <strain evidence="1 2">CC-YST705</strain>
    </source>
</reference>
<gene>
    <name evidence="1" type="ORF">H0484_07460</name>
</gene>
<comment type="caution">
    <text evidence="1">The sequence shown here is derived from an EMBL/GenBank/DDBJ whole genome shotgun (WGS) entry which is preliminary data.</text>
</comment>